<accession>A0A0C2XFB9</accession>
<evidence type="ECO:0000256" key="3">
    <source>
        <dbReference type="SAM" id="SignalP"/>
    </source>
</evidence>
<feature type="chain" id="PRO_5002174173" description="Galactose oxidase" evidence="3">
    <location>
        <begin position="27"/>
        <end position="935"/>
    </location>
</feature>
<dbReference type="GO" id="GO:0005737">
    <property type="term" value="C:cytoplasm"/>
    <property type="evidence" value="ECO:0007669"/>
    <property type="project" value="TreeGrafter"/>
</dbReference>
<dbReference type="CDD" id="cd12087">
    <property type="entry name" value="TM_EGFR-like"/>
    <property type="match status" value="1"/>
</dbReference>
<dbReference type="InterPro" id="IPR015915">
    <property type="entry name" value="Kelch-typ_b-propeller"/>
</dbReference>
<evidence type="ECO:0000313" key="5">
    <source>
        <dbReference type="Proteomes" id="UP000054549"/>
    </source>
</evidence>
<evidence type="ECO:0000256" key="2">
    <source>
        <dbReference type="SAM" id="Phobius"/>
    </source>
</evidence>
<feature type="compositionally biased region" description="Polar residues" evidence="1">
    <location>
        <begin position="411"/>
        <end position="422"/>
    </location>
</feature>
<feature type="signal peptide" evidence="3">
    <location>
        <begin position="1"/>
        <end position="26"/>
    </location>
</feature>
<keyword evidence="2" id="KW-0472">Membrane</keyword>
<feature type="compositionally biased region" description="Basic and acidic residues" evidence="1">
    <location>
        <begin position="895"/>
        <end position="916"/>
    </location>
</feature>
<organism evidence="4 5">
    <name type="scientific">Amanita muscaria (strain Koide BX008)</name>
    <dbReference type="NCBI Taxonomy" id="946122"/>
    <lineage>
        <taxon>Eukaryota</taxon>
        <taxon>Fungi</taxon>
        <taxon>Dikarya</taxon>
        <taxon>Basidiomycota</taxon>
        <taxon>Agaricomycotina</taxon>
        <taxon>Agaricomycetes</taxon>
        <taxon>Agaricomycetidae</taxon>
        <taxon>Agaricales</taxon>
        <taxon>Pluteineae</taxon>
        <taxon>Amanitaceae</taxon>
        <taxon>Amanita</taxon>
    </lineage>
</organism>
<feature type="transmembrane region" description="Helical" evidence="2">
    <location>
        <begin position="429"/>
        <end position="449"/>
    </location>
</feature>
<dbReference type="Proteomes" id="UP000054549">
    <property type="component" value="Unassembled WGS sequence"/>
</dbReference>
<feature type="region of interest" description="Disordered" evidence="1">
    <location>
        <begin position="373"/>
        <end position="422"/>
    </location>
</feature>
<dbReference type="GO" id="GO:0003682">
    <property type="term" value="F:chromatin binding"/>
    <property type="evidence" value="ECO:0007669"/>
    <property type="project" value="InterPro"/>
</dbReference>
<feature type="compositionally biased region" description="Low complexity" evidence="1">
    <location>
        <begin position="373"/>
        <end position="410"/>
    </location>
</feature>
<reference evidence="4 5" key="1">
    <citation type="submission" date="2014-04" db="EMBL/GenBank/DDBJ databases">
        <title>Evolutionary Origins and Diversification of the Mycorrhizal Mutualists.</title>
        <authorList>
            <consortium name="DOE Joint Genome Institute"/>
            <consortium name="Mycorrhizal Genomics Consortium"/>
            <person name="Kohler A."/>
            <person name="Kuo A."/>
            <person name="Nagy L.G."/>
            <person name="Floudas D."/>
            <person name="Copeland A."/>
            <person name="Barry K.W."/>
            <person name="Cichocki N."/>
            <person name="Veneault-Fourrey C."/>
            <person name="LaButti K."/>
            <person name="Lindquist E.A."/>
            <person name="Lipzen A."/>
            <person name="Lundell T."/>
            <person name="Morin E."/>
            <person name="Murat C."/>
            <person name="Riley R."/>
            <person name="Ohm R."/>
            <person name="Sun H."/>
            <person name="Tunlid A."/>
            <person name="Henrissat B."/>
            <person name="Grigoriev I.V."/>
            <person name="Hibbett D.S."/>
            <person name="Martin F."/>
        </authorList>
    </citation>
    <scope>NUCLEOTIDE SEQUENCE [LARGE SCALE GENOMIC DNA]</scope>
    <source>
        <strain evidence="4 5">Koide BX008</strain>
    </source>
</reference>
<dbReference type="EMBL" id="KN818231">
    <property type="protein sequence ID" value="KIL67543.1"/>
    <property type="molecule type" value="Genomic_DNA"/>
</dbReference>
<dbReference type="PANTHER" id="PTHR46461">
    <property type="entry name" value="KELCH DOMAIN-CONTAINING PROTEIN 3"/>
    <property type="match status" value="1"/>
</dbReference>
<gene>
    <name evidence="4" type="ORF">M378DRAFT_159356</name>
</gene>
<dbReference type="HOGENOM" id="CLU_007044_0_0_1"/>
<keyword evidence="2" id="KW-1133">Transmembrane helix</keyword>
<dbReference type="AlphaFoldDB" id="A0A0C2XFB9"/>
<feature type="region of interest" description="Disordered" evidence="1">
    <location>
        <begin position="895"/>
        <end position="935"/>
    </location>
</feature>
<name>A0A0C2XFB9_AMAMK</name>
<dbReference type="STRING" id="946122.A0A0C2XFB9"/>
<dbReference type="PANTHER" id="PTHR46461:SF1">
    <property type="entry name" value="KELCH DOMAIN-CONTAINING PROTEIN 3"/>
    <property type="match status" value="1"/>
</dbReference>
<protein>
    <recommendedName>
        <fullName evidence="6">Galactose oxidase</fullName>
    </recommendedName>
</protein>
<dbReference type="InterPro" id="IPR052637">
    <property type="entry name" value="KLHDC3-like"/>
</dbReference>
<keyword evidence="5" id="KW-1185">Reference proteome</keyword>
<dbReference type="Gene3D" id="2.120.10.80">
    <property type="entry name" value="Kelch-type beta propeller"/>
    <property type="match status" value="2"/>
</dbReference>
<evidence type="ECO:0008006" key="6">
    <source>
        <dbReference type="Google" id="ProtNLM"/>
    </source>
</evidence>
<evidence type="ECO:0000256" key="1">
    <source>
        <dbReference type="SAM" id="MobiDB-lite"/>
    </source>
</evidence>
<dbReference type="OrthoDB" id="432528at2759"/>
<keyword evidence="2" id="KW-0812">Transmembrane</keyword>
<keyword evidence="3" id="KW-0732">Signal</keyword>
<dbReference type="Pfam" id="PF24681">
    <property type="entry name" value="Kelch_KLHDC2_KLHL20_DRC7"/>
    <property type="match status" value="1"/>
</dbReference>
<sequence length="935" mass="101917">MFFNLLQVKLRSLPILLIISTRQCLAYQPIGRWGHSFAVTTAGIFVYGGKTDQYNSYSYTSAPNSNDLLFLPLNSTFGSTSPPWRLLNASSNVPGQPGPALAWHTVSAINDSCLMLFGGQPGPDSPTESFSLADSTYFLNIADVSAPYWTFEPQSWGSEPARRIRHSSTLTGSSSLLIIGGERADGSNTAFSDNYAFDTSAASFLALSNTTGPANIFDHRSVMLSDGRLLVLGGYDQSQGALVPFSDIWSIDARNTTSTWSLLTPSVTNLPTPRRAFVATLLYNNKVLIHGGADAVLQQNYDDGWILDTSSDPMTWTKVNTLTQLGSRRDHFAVSSGTQVLFGFGYSSSGPSSPTLYIYDVTKDAFVTTYTPSPSLSTTSLTSSNPTGTQYGYGTSGGASLTGSGGSASTDTPNPQNADVGSKHTTTTALAIVFSVLGAAIVIVVLYYMRRRHLQREQFVSLADDDADSARSHSIPAVVMIDDNPRSERRSKFRIFPSFHLPNILANTHGSKPELPSRRDMLADEDVYDSEWYHLKRIRDPEGGSWSFRSFMSTRLRGQERSSTTNGSIRSHKREASDPFLDNYFPYEEAGLLEHKEGYPNHVVKSLPPYPDPFVDSAEHEDEGATSLDMSSVPAHVASFPTDPFSLNLTGGLSSGSARKPADLPIERLDSTPKNTPHSTEVASTMAHATSLINANRGPFQPIGPADPWWKRFARHSFLDRKLSNTSKKSPSTDYQEYNTTLMSIEEQTDTLALKTVATRSVEIVNNHVKTKSMSNLYDKTHGKSFSSFQTADTEAIEKIGCMVDVVQRDRTSSHRSSSSSVDVISFDGQQSLFKSDDPSAEILTASTTQATLSQAHPDTAETPKDVETDLATSPLGAEDGLGGLVAARVRAYERKLSQDDESPRKTRKDSDDNKVKYGLAPRQSLFVANPDTGR</sequence>
<dbReference type="SUPFAM" id="SSF117281">
    <property type="entry name" value="Kelch motif"/>
    <property type="match status" value="1"/>
</dbReference>
<evidence type="ECO:0000313" key="4">
    <source>
        <dbReference type="EMBL" id="KIL67543.1"/>
    </source>
</evidence>
<dbReference type="InParanoid" id="A0A0C2XFB9"/>
<proteinExistence type="predicted"/>